<dbReference type="Gene3D" id="1.25.40.10">
    <property type="entry name" value="Tetratricopeptide repeat domain"/>
    <property type="match status" value="3"/>
</dbReference>
<dbReference type="SMART" id="SM00028">
    <property type="entry name" value="TPR"/>
    <property type="match status" value="5"/>
</dbReference>
<reference evidence="3 6" key="2">
    <citation type="submission" date="2024-07" db="EMBL/GenBank/DDBJ databases">
        <title>Active virus-host system and metabolic interactions in a Lokiarchaeon culture.</title>
        <authorList>
            <person name="Ponce Toledo R.I."/>
            <person name="Rodrigues Oliveira T."/>
            <person name="Schleper C."/>
        </authorList>
    </citation>
    <scope>NUCLEOTIDE SEQUENCE [LARGE SCALE GENOMIC DNA]</scope>
    <source>
        <strain evidence="3 6">B35</strain>
    </source>
</reference>
<evidence type="ECO:0000313" key="3">
    <source>
        <dbReference type="EMBL" id="MEZ6852333.1"/>
    </source>
</evidence>
<proteinExistence type="predicted"/>
<dbReference type="RefSeq" id="WP_019999562.1">
    <property type="nucleotide sequence ID" value="NZ_CP192219.1"/>
</dbReference>
<comment type="caution">
    <text evidence="4">The sequence shown here is derived from an EMBL/GenBank/DDBJ whole genome shotgun (WGS) entry which is preliminary data.</text>
</comment>
<dbReference type="Proteomes" id="UP001568358">
    <property type="component" value="Unassembled WGS sequence"/>
</dbReference>
<dbReference type="EMBL" id="FQZR01000007">
    <property type="protein sequence ID" value="SHJ56206.1"/>
    <property type="molecule type" value="Genomic_DNA"/>
</dbReference>
<keyword evidence="6" id="KW-1185">Reference proteome</keyword>
<dbReference type="PANTHER" id="PTHR45586">
    <property type="entry name" value="TPR REPEAT-CONTAINING PROTEIN PA4667"/>
    <property type="match status" value="1"/>
</dbReference>
<protein>
    <submittedName>
        <fullName evidence="3">Tetratricopeptide repeat protein</fullName>
    </submittedName>
    <submittedName>
        <fullName evidence="4">Tetratricopeptide repeat-containing protein</fullName>
    </submittedName>
</protein>
<evidence type="ECO:0000256" key="2">
    <source>
        <dbReference type="ARBA" id="ARBA00022803"/>
    </source>
</evidence>
<keyword evidence="1" id="KW-0677">Repeat</keyword>
<accession>A0A8G2FBW6</accession>
<keyword evidence="2" id="KW-0802">TPR repeat</keyword>
<name>A0A8G2FBW6_9BACT</name>
<dbReference type="EMBL" id="JBFSOO010000001">
    <property type="protein sequence ID" value="MEZ6852333.1"/>
    <property type="molecule type" value="Genomic_DNA"/>
</dbReference>
<dbReference type="Proteomes" id="UP000184001">
    <property type="component" value="Unassembled WGS sequence"/>
</dbReference>
<reference evidence="4 5" key="1">
    <citation type="submission" date="2016-11" db="EMBL/GenBank/DDBJ databases">
        <authorList>
            <person name="Varghese N."/>
            <person name="Submissions S."/>
        </authorList>
    </citation>
    <scope>NUCLEOTIDE SEQUENCE [LARGE SCALE GENOMIC DNA]</scope>
    <source>
        <strain evidence="4 5">DSM 17919</strain>
    </source>
</reference>
<dbReference type="PANTHER" id="PTHR45586:SF1">
    <property type="entry name" value="LIPOPOLYSACCHARIDE ASSEMBLY PROTEIN B"/>
    <property type="match status" value="1"/>
</dbReference>
<sequence>MYQIATQLLLTLFVLTIPLGQQAIAGQGDAYILNAALEALQKDQPAKAVTLLEPILSRKTPPIHALLIAGNAFIYQDAPKKALTLFSKGTKLYPAHAGLMRNKAIALYYIEQYSGAAECFIKAARLAKEDSNKNSKSRTEDWRQNHYQAAACFYKATKYAKARTAILPILSNKVSPSIAETLTLYAHIELALEHWKEAINALQRLITNAPNKAKSWKLLAEAYLRTDALKKAASTLQVAYSITAPTASEQTRLARIYLQIDAPLLACKTIQKIPSPITASQNMLLAIAYERSGDSKKAIIALQKAVALENNVKNNMELGKLLYRSCQYEQAITPLTLAANKTKKKGMAYYLIGQCFMHLKQLKKSKSFFNKALAYAEVKGSAQNALRMITQLSQTNHES</sequence>
<gene>
    <name evidence="3" type="ORF">AB2Z07_02095</name>
    <name evidence="4" type="ORF">SAMN05660830_02728</name>
</gene>
<dbReference type="InterPro" id="IPR011990">
    <property type="entry name" value="TPR-like_helical_dom_sf"/>
</dbReference>
<dbReference type="AlphaFoldDB" id="A0A8G2FBW6"/>
<organism evidence="4 5">
    <name type="scientific">Halodesulfovibrio aestuarii</name>
    <dbReference type="NCBI Taxonomy" id="126333"/>
    <lineage>
        <taxon>Bacteria</taxon>
        <taxon>Pseudomonadati</taxon>
        <taxon>Thermodesulfobacteriota</taxon>
        <taxon>Desulfovibrionia</taxon>
        <taxon>Desulfovibrionales</taxon>
        <taxon>Desulfovibrionaceae</taxon>
        <taxon>Halodesulfovibrio</taxon>
    </lineage>
</organism>
<evidence type="ECO:0000313" key="6">
    <source>
        <dbReference type="Proteomes" id="UP001568358"/>
    </source>
</evidence>
<dbReference type="InterPro" id="IPR051012">
    <property type="entry name" value="CellSynth/LPSAsmb/PSIAsmb"/>
</dbReference>
<evidence type="ECO:0000313" key="5">
    <source>
        <dbReference type="Proteomes" id="UP000184001"/>
    </source>
</evidence>
<dbReference type="Pfam" id="PF13432">
    <property type="entry name" value="TPR_16"/>
    <property type="match status" value="1"/>
</dbReference>
<evidence type="ECO:0000256" key="1">
    <source>
        <dbReference type="ARBA" id="ARBA00022737"/>
    </source>
</evidence>
<dbReference type="SUPFAM" id="SSF48452">
    <property type="entry name" value="TPR-like"/>
    <property type="match status" value="3"/>
</dbReference>
<dbReference type="InterPro" id="IPR019734">
    <property type="entry name" value="TPR_rpt"/>
</dbReference>
<evidence type="ECO:0000313" key="4">
    <source>
        <dbReference type="EMBL" id="SHJ56206.1"/>
    </source>
</evidence>